<comment type="caution">
    <text evidence="4">The sequence shown here is derived from an EMBL/GenBank/DDBJ whole genome shotgun (WGS) entry which is preliminary data.</text>
</comment>
<dbReference type="Gene3D" id="3.40.630.30">
    <property type="match status" value="1"/>
</dbReference>
<dbReference type="InterPro" id="IPR016181">
    <property type="entry name" value="Acyl_CoA_acyltransferase"/>
</dbReference>
<organism evidence="4 5">
    <name type="scientific">Pullulanibacillus camelliae</name>
    <dbReference type="NCBI Taxonomy" id="1707096"/>
    <lineage>
        <taxon>Bacteria</taxon>
        <taxon>Bacillati</taxon>
        <taxon>Bacillota</taxon>
        <taxon>Bacilli</taxon>
        <taxon>Bacillales</taxon>
        <taxon>Sporolactobacillaceae</taxon>
        <taxon>Pullulanibacillus</taxon>
    </lineage>
</organism>
<keyword evidence="5" id="KW-1185">Reference proteome</keyword>
<dbReference type="PANTHER" id="PTHR43800:SF1">
    <property type="entry name" value="PEPTIDYL-LYSINE N-ACETYLTRANSFERASE YJAB"/>
    <property type="match status" value="1"/>
</dbReference>
<dbReference type="Pfam" id="PF00583">
    <property type="entry name" value="Acetyltransf_1"/>
    <property type="match status" value="1"/>
</dbReference>
<dbReference type="AlphaFoldDB" id="A0A8J3DZA3"/>
<dbReference type="Proteomes" id="UP000628775">
    <property type="component" value="Unassembled WGS sequence"/>
</dbReference>
<dbReference type="RefSeq" id="WP_188696831.1">
    <property type="nucleotide sequence ID" value="NZ_BMIR01000019.1"/>
</dbReference>
<dbReference type="InterPro" id="IPR000182">
    <property type="entry name" value="GNAT_dom"/>
</dbReference>
<evidence type="ECO:0000313" key="4">
    <source>
        <dbReference type="EMBL" id="GGE51509.1"/>
    </source>
</evidence>
<dbReference type="GO" id="GO:0016747">
    <property type="term" value="F:acyltransferase activity, transferring groups other than amino-acyl groups"/>
    <property type="evidence" value="ECO:0007669"/>
    <property type="project" value="InterPro"/>
</dbReference>
<reference evidence="4" key="1">
    <citation type="journal article" date="2014" name="Int. J. Syst. Evol. Microbiol.">
        <title>Complete genome sequence of Corynebacterium casei LMG S-19264T (=DSM 44701T), isolated from a smear-ripened cheese.</title>
        <authorList>
            <consortium name="US DOE Joint Genome Institute (JGI-PGF)"/>
            <person name="Walter F."/>
            <person name="Albersmeier A."/>
            <person name="Kalinowski J."/>
            <person name="Ruckert C."/>
        </authorList>
    </citation>
    <scope>NUCLEOTIDE SEQUENCE</scope>
    <source>
        <strain evidence="4">CGMCC 1.15371</strain>
    </source>
</reference>
<protein>
    <submittedName>
        <fullName evidence="4">N-acetyltransferase</fullName>
    </submittedName>
</protein>
<evidence type="ECO:0000313" key="5">
    <source>
        <dbReference type="Proteomes" id="UP000628775"/>
    </source>
</evidence>
<keyword evidence="1" id="KW-0808">Transferase</keyword>
<evidence type="ECO:0000256" key="1">
    <source>
        <dbReference type="ARBA" id="ARBA00022679"/>
    </source>
</evidence>
<dbReference type="PROSITE" id="PS51186">
    <property type="entry name" value="GNAT"/>
    <property type="match status" value="1"/>
</dbReference>
<gene>
    <name evidence="4" type="ORF">GCM10011391_32890</name>
</gene>
<keyword evidence="2" id="KW-0012">Acyltransferase</keyword>
<dbReference type="CDD" id="cd04301">
    <property type="entry name" value="NAT_SF"/>
    <property type="match status" value="1"/>
</dbReference>
<name>A0A8J3DZA3_9BACL</name>
<proteinExistence type="predicted"/>
<dbReference type="PANTHER" id="PTHR43800">
    <property type="entry name" value="PEPTIDYL-LYSINE N-ACETYLTRANSFERASE YJAB"/>
    <property type="match status" value="1"/>
</dbReference>
<reference evidence="4" key="2">
    <citation type="submission" date="2020-09" db="EMBL/GenBank/DDBJ databases">
        <authorList>
            <person name="Sun Q."/>
            <person name="Zhou Y."/>
        </authorList>
    </citation>
    <scope>NUCLEOTIDE SEQUENCE</scope>
    <source>
        <strain evidence="4">CGMCC 1.15371</strain>
    </source>
</reference>
<evidence type="ECO:0000256" key="2">
    <source>
        <dbReference type="ARBA" id="ARBA00023315"/>
    </source>
</evidence>
<accession>A0A8J3DZA3</accession>
<evidence type="ECO:0000259" key="3">
    <source>
        <dbReference type="PROSITE" id="PS51186"/>
    </source>
</evidence>
<dbReference type="SUPFAM" id="SSF55729">
    <property type="entry name" value="Acyl-CoA N-acyltransferases (Nat)"/>
    <property type="match status" value="1"/>
</dbReference>
<dbReference type="EMBL" id="BMIR01000019">
    <property type="protein sequence ID" value="GGE51509.1"/>
    <property type="molecule type" value="Genomic_DNA"/>
</dbReference>
<sequence>MEEKTSSDIHPNVWQLLSFATSEKNIAQEYKIYLKSSKRNWFAYWRDDEIAGCIGIEGLSQQRCEIKHIAVSPSHRREGIGSQMIRYVFDHCTCVSLFAETDKEAVQFYEQCGFIISSLGEKYPGVERFYCVLERH</sequence>
<feature type="domain" description="N-acetyltransferase" evidence="3">
    <location>
        <begin position="1"/>
        <end position="136"/>
    </location>
</feature>